<dbReference type="Proteomes" id="UP000001660">
    <property type="component" value="Chromosome"/>
</dbReference>
<gene>
    <name evidence="1" type="ORF">NIDE1949</name>
</gene>
<dbReference type="AlphaFoldDB" id="D8PEL5"/>
<organism evidence="1 2">
    <name type="scientific">Nitrospira defluvii</name>
    <dbReference type="NCBI Taxonomy" id="330214"/>
    <lineage>
        <taxon>Bacteria</taxon>
        <taxon>Pseudomonadati</taxon>
        <taxon>Nitrospirota</taxon>
        <taxon>Nitrospiria</taxon>
        <taxon>Nitrospirales</taxon>
        <taxon>Nitrospiraceae</taxon>
        <taxon>Nitrospira</taxon>
    </lineage>
</organism>
<name>D8PEL5_9BACT</name>
<dbReference type="EMBL" id="FP929003">
    <property type="protein sequence ID" value="CBK41674.1"/>
    <property type="molecule type" value="Genomic_DNA"/>
</dbReference>
<evidence type="ECO:0000313" key="1">
    <source>
        <dbReference type="EMBL" id="CBK41674.1"/>
    </source>
</evidence>
<protein>
    <submittedName>
        <fullName evidence="1">Uncharacterized protein</fullName>
    </submittedName>
</protein>
<evidence type="ECO:0000313" key="2">
    <source>
        <dbReference type="Proteomes" id="UP000001660"/>
    </source>
</evidence>
<dbReference type="HOGENOM" id="CLU_2970876_0_0_0"/>
<sequence>MENTCISRTCCLSNTAEVTRKGSVSLLQSSIQIKCPFMPQSTLGLCSISPVLLSPLLS</sequence>
<reference evidence="1 2" key="1">
    <citation type="journal article" date="2010" name="Proc. Natl. Acad. Sci. U.S.A.">
        <title>A Nitrospira metagenome illuminates the physiology and evolution of globally important nitrite-oxidizing bacteria.</title>
        <authorList>
            <person name="Lucker S."/>
            <person name="Wagner M."/>
            <person name="Maixner F."/>
            <person name="Pelletier E."/>
            <person name="Koch H."/>
            <person name="Vacherie B."/>
            <person name="Rattei T."/>
            <person name="Sinninghe Damste J."/>
            <person name="Spieck E."/>
            <person name="Le Paslier D."/>
            <person name="Daims H."/>
        </authorList>
    </citation>
    <scope>NUCLEOTIDE SEQUENCE [LARGE SCALE GENOMIC DNA]</scope>
</reference>
<dbReference type="KEGG" id="nde:NIDE1949"/>
<proteinExistence type="predicted"/>
<keyword evidence="2" id="KW-1185">Reference proteome</keyword>
<accession>D8PEL5</accession>